<dbReference type="EMBL" id="HBFQ01045274">
    <property type="protein sequence ID" value="CAD8857833.1"/>
    <property type="molecule type" value="Transcribed_RNA"/>
</dbReference>
<dbReference type="InterPro" id="IPR011989">
    <property type="entry name" value="ARM-like"/>
</dbReference>
<name>A0A7S1AL27_NOCSC</name>
<protein>
    <submittedName>
        <fullName evidence="2">Uncharacterized protein</fullName>
    </submittedName>
</protein>
<dbReference type="AlphaFoldDB" id="A0A7S1AL27"/>
<proteinExistence type="predicted"/>
<organism evidence="2">
    <name type="scientific">Noctiluca scintillans</name>
    <name type="common">Sea sparkle</name>
    <name type="synonym">Red tide dinoflagellate</name>
    <dbReference type="NCBI Taxonomy" id="2966"/>
    <lineage>
        <taxon>Eukaryota</taxon>
        <taxon>Sar</taxon>
        <taxon>Alveolata</taxon>
        <taxon>Dinophyceae</taxon>
        <taxon>Noctilucales</taxon>
        <taxon>Noctilucaceae</taxon>
        <taxon>Noctiluca</taxon>
    </lineage>
</organism>
<reference evidence="2" key="1">
    <citation type="submission" date="2021-01" db="EMBL/GenBank/DDBJ databases">
        <authorList>
            <person name="Corre E."/>
            <person name="Pelletier E."/>
            <person name="Niang G."/>
            <person name="Scheremetjew M."/>
            <person name="Finn R."/>
            <person name="Kale V."/>
            <person name="Holt S."/>
            <person name="Cochrane G."/>
            <person name="Meng A."/>
            <person name="Brown T."/>
            <person name="Cohen L."/>
        </authorList>
    </citation>
    <scope>NUCLEOTIDE SEQUENCE</scope>
</reference>
<feature type="region of interest" description="Disordered" evidence="1">
    <location>
        <begin position="70"/>
        <end position="102"/>
    </location>
</feature>
<dbReference type="Gene3D" id="1.25.10.10">
    <property type="entry name" value="Leucine-rich Repeat Variant"/>
    <property type="match status" value="1"/>
</dbReference>
<sequence length="568" mass="62749">MDDTSPRLMYCQIGFGREMTAEHALNESVRTRVREMMRARRKTREEKQMLEAPEMPLSRSCPLETHKFHASWTESEGEAERSLDSGSLCSPTSQGSCSPTSEESRLHKTLCTYIANTRNETRRSVLRTRSGPGHRVVKVLLSALSPDSCMPDTDDEAPETDLLRSLREQLTEVTSLQLIVLLMTEGEDEEKSPWCSRLATMQPRTSRRMLSLPPITGTTMPSKTRRSSQGRSVRRRATAFEDIGMSPSLADSVRQGLRSKRVVQAVVDLLDRHQRHFALGEELLLHCEALRALRVLLMPEQTPICSAAPPPCVANAADRIPAGKVVPEEVQKLMTGLVRVLLRSSLSVGESLSYRPLAACLGTLWSLAVMSGYCRMLLEERHATDLVLSVLRRHSRTPPPSLNELVKRALRSNVAPLPCASVLTNACSFLAAASWGAFALQRLADSGAERDAMDLLRRYPAERTVCCAALMLFGAVCREPFVTSRMAEMRGICALVRAHCEMWPEEAERAYDLLEQPVPSLVAAMWDTTSLQSWSRGKSALQSQGPTVRLASAICATAPKSPGLGGQI</sequence>
<feature type="compositionally biased region" description="Basic residues" evidence="1">
    <location>
        <begin position="223"/>
        <end position="234"/>
    </location>
</feature>
<feature type="region of interest" description="Disordered" evidence="1">
    <location>
        <begin position="210"/>
        <end position="234"/>
    </location>
</feature>
<feature type="compositionally biased region" description="Polar residues" evidence="1">
    <location>
        <begin position="84"/>
        <end position="101"/>
    </location>
</feature>
<evidence type="ECO:0000313" key="2">
    <source>
        <dbReference type="EMBL" id="CAD8857833.1"/>
    </source>
</evidence>
<accession>A0A7S1AL27</accession>
<gene>
    <name evidence="2" type="ORF">NSCI0253_LOCUS32185</name>
</gene>
<evidence type="ECO:0000256" key="1">
    <source>
        <dbReference type="SAM" id="MobiDB-lite"/>
    </source>
</evidence>